<evidence type="ECO:0000313" key="3">
    <source>
        <dbReference type="Proteomes" id="UP000502823"/>
    </source>
</evidence>
<evidence type="ECO:0000256" key="1">
    <source>
        <dbReference type="SAM" id="MobiDB-lite"/>
    </source>
</evidence>
<reference evidence="3" key="1">
    <citation type="submission" date="2020-01" db="EMBL/GenBank/DDBJ databases">
        <title>Draft genome sequence of the Termite Coptotermes fromosanus.</title>
        <authorList>
            <person name="Itakura S."/>
            <person name="Yosikawa Y."/>
            <person name="Umezawa K."/>
        </authorList>
    </citation>
    <scope>NUCLEOTIDE SEQUENCE [LARGE SCALE GENOMIC DNA]</scope>
</reference>
<dbReference type="EMBL" id="BLKM01012573">
    <property type="protein sequence ID" value="GFG36986.1"/>
    <property type="molecule type" value="Genomic_DNA"/>
</dbReference>
<comment type="caution">
    <text evidence="2">The sequence shown here is derived from an EMBL/GenBank/DDBJ whole genome shotgun (WGS) entry which is preliminary data.</text>
</comment>
<dbReference type="Proteomes" id="UP000502823">
    <property type="component" value="Unassembled WGS sequence"/>
</dbReference>
<name>A0A6L2PWQ4_COPFO</name>
<sequence length="444" mass="50059">MLLLFQDEAAAVGSHDEQPVFQHLVDNKAENSIGNEDENKPDDKEVSHQQPQSQTQQPETEQTVSQDHTPIQIRLPLQLDFDDLAGAMMEKNQRSRMNCVVEKRRAEEIVDHQPHTIRLPFGVNLTTDPRYEHISGEKMAIYCESGKDQRHMPMEMMATPIVVPLPGPVHLPLQFHGPMQQPHQNRIPIPVNRAAQPAVGLVPPPPNHVQQVPVPVAVPMHNMQLHPSQVHAAIQVTETREDQLPSQPQFHSQAETQEGRVMHRIPVQVEAREGRTLQQVPVQVTTRDGRAFSHVPLPIHVETHKVRAFTHPPVPIQVETHEGQTFHPVQVEGHESRAFQHQQIPIHAYMGESQAFNPEAAAAAAAAMHAAEGRVFHQQSAAPEMVNQQHLTGDIPVPMMHQIQLEGQPQPRPHYVQPRSVRSVDEVFHRRDKRVRRCACDCAC</sequence>
<accession>A0A6L2PWQ4</accession>
<dbReference type="OrthoDB" id="8964374at2759"/>
<dbReference type="InParanoid" id="A0A6L2PWQ4"/>
<feature type="compositionally biased region" description="Basic and acidic residues" evidence="1">
    <location>
        <begin position="37"/>
        <end position="47"/>
    </location>
</feature>
<feature type="region of interest" description="Disordered" evidence="1">
    <location>
        <begin position="26"/>
        <end position="68"/>
    </location>
</feature>
<feature type="compositionally biased region" description="Low complexity" evidence="1">
    <location>
        <begin position="48"/>
        <end position="66"/>
    </location>
</feature>
<evidence type="ECO:0000313" key="2">
    <source>
        <dbReference type="EMBL" id="GFG36986.1"/>
    </source>
</evidence>
<proteinExistence type="predicted"/>
<organism evidence="2 3">
    <name type="scientific">Coptotermes formosanus</name>
    <name type="common">Formosan subterranean termite</name>
    <dbReference type="NCBI Taxonomy" id="36987"/>
    <lineage>
        <taxon>Eukaryota</taxon>
        <taxon>Metazoa</taxon>
        <taxon>Ecdysozoa</taxon>
        <taxon>Arthropoda</taxon>
        <taxon>Hexapoda</taxon>
        <taxon>Insecta</taxon>
        <taxon>Pterygota</taxon>
        <taxon>Neoptera</taxon>
        <taxon>Polyneoptera</taxon>
        <taxon>Dictyoptera</taxon>
        <taxon>Blattodea</taxon>
        <taxon>Blattoidea</taxon>
        <taxon>Termitoidae</taxon>
        <taxon>Rhinotermitidae</taxon>
        <taxon>Coptotermes</taxon>
    </lineage>
</organism>
<gene>
    <name evidence="2" type="ORF">Cfor_05407</name>
</gene>
<protein>
    <submittedName>
        <fullName evidence="2">Uncharacterized protein</fullName>
    </submittedName>
</protein>
<dbReference type="AlphaFoldDB" id="A0A6L2PWQ4"/>
<keyword evidence="3" id="KW-1185">Reference proteome</keyword>